<keyword evidence="1" id="KW-0812">Transmembrane</keyword>
<dbReference type="SUPFAM" id="SSF81383">
    <property type="entry name" value="F-box domain"/>
    <property type="match status" value="1"/>
</dbReference>
<feature type="transmembrane region" description="Helical" evidence="1">
    <location>
        <begin position="300"/>
        <end position="320"/>
    </location>
</feature>
<protein>
    <recommendedName>
        <fullName evidence="4">F-box protein</fullName>
    </recommendedName>
</protein>
<dbReference type="AlphaFoldDB" id="A0AAD8JYT2"/>
<dbReference type="Gene3D" id="1.20.1280.50">
    <property type="match status" value="1"/>
</dbReference>
<dbReference type="InterPro" id="IPR036047">
    <property type="entry name" value="F-box-like_dom_sf"/>
</dbReference>
<name>A0AAD8JYT2_TARER</name>
<organism evidence="2 3">
    <name type="scientific">Tagetes erecta</name>
    <name type="common">African marigold</name>
    <dbReference type="NCBI Taxonomy" id="13708"/>
    <lineage>
        <taxon>Eukaryota</taxon>
        <taxon>Viridiplantae</taxon>
        <taxon>Streptophyta</taxon>
        <taxon>Embryophyta</taxon>
        <taxon>Tracheophyta</taxon>
        <taxon>Spermatophyta</taxon>
        <taxon>Magnoliopsida</taxon>
        <taxon>eudicotyledons</taxon>
        <taxon>Gunneridae</taxon>
        <taxon>Pentapetalae</taxon>
        <taxon>asterids</taxon>
        <taxon>campanulids</taxon>
        <taxon>Asterales</taxon>
        <taxon>Asteraceae</taxon>
        <taxon>Asteroideae</taxon>
        <taxon>Heliantheae alliance</taxon>
        <taxon>Tageteae</taxon>
        <taxon>Tagetes</taxon>
    </lineage>
</organism>
<dbReference type="EMBL" id="JAUHHV010000009">
    <property type="protein sequence ID" value="KAK1413364.1"/>
    <property type="molecule type" value="Genomic_DNA"/>
</dbReference>
<dbReference type="PANTHER" id="PTHR33736">
    <property type="entry name" value="F-BOX PROTEIN-RELATED"/>
    <property type="match status" value="1"/>
</dbReference>
<evidence type="ECO:0000256" key="1">
    <source>
        <dbReference type="SAM" id="Phobius"/>
    </source>
</evidence>
<sequence>MAITNIHEDIIKTHILTKLDGQTLATTTCTSSILQTLCSDHNLWSNICNSTYPSTTDPQLTTTINNFNSGHRSFFSDSFSSPTHHLITTSCLPTNKILSSVDIKYDDQTVFSKVEYTNTTPTDWFQTSPFRIDLLEPKEIVLSPVKLSGDDNVLMPNLEKNVTLSWIVIDPVQNRAVNVSGLKPVTVQRNWLTNDVELTFATVIVVINHNGNDYVNCNVQVTCGVNEERGELSVSGVSLTVLDVYGKCLSGKDSMVILQGLAAGPRRRKSSVEEERERYDAYIQRRREKNEKTERRERRLDMACVASGVVILMAFWSFAIY</sequence>
<reference evidence="2" key="1">
    <citation type="journal article" date="2023" name="bioRxiv">
        <title>Improved chromosome-level genome assembly for marigold (Tagetes erecta).</title>
        <authorList>
            <person name="Jiang F."/>
            <person name="Yuan L."/>
            <person name="Wang S."/>
            <person name="Wang H."/>
            <person name="Xu D."/>
            <person name="Wang A."/>
            <person name="Fan W."/>
        </authorList>
    </citation>
    <scope>NUCLEOTIDE SEQUENCE</scope>
    <source>
        <strain evidence="2">WSJ</strain>
        <tissue evidence="2">Leaf</tissue>
    </source>
</reference>
<comment type="caution">
    <text evidence="2">The sequence shown here is derived from an EMBL/GenBank/DDBJ whole genome shotgun (WGS) entry which is preliminary data.</text>
</comment>
<keyword evidence="1" id="KW-1133">Transmembrane helix</keyword>
<accession>A0AAD8JYT2</accession>
<gene>
    <name evidence="2" type="ORF">QVD17_35136</name>
</gene>
<dbReference type="InterPro" id="IPR045283">
    <property type="entry name" value="AT3G44326-like"/>
</dbReference>
<keyword evidence="1" id="KW-0472">Membrane</keyword>
<evidence type="ECO:0000313" key="3">
    <source>
        <dbReference type="Proteomes" id="UP001229421"/>
    </source>
</evidence>
<keyword evidence="3" id="KW-1185">Reference proteome</keyword>
<dbReference type="Proteomes" id="UP001229421">
    <property type="component" value="Unassembled WGS sequence"/>
</dbReference>
<evidence type="ECO:0000313" key="2">
    <source>
        <dbReference type="EMBL" id="KAK1413364.1"/>
    </source>
</evidence>
<dbReference type="PANTHER" id="PTHR33736:SF18">
    <property type="entry name" value="F-BOX DOMAIN-CONTAINING PROTEIN"/>
    <property type="match status" value="1"/>
</dbReference>
<proteinExistence type="predicted"/>
<evidence type="ECO:0008006" key="4">
    <source>
        <dbReference type="Google" id="ProtNLM"/>
    </source>
</evidence>